<dbReference type="InterPro" id="IPR016024">
    <property type="entry name" value="ARM-type_fold"/>
</dbReference>
<proteinExistence type="predicted"/>
<organism evidence="1 2">
    <name type="scientific">Pseudohalioglobus sediminis</name>
    <dbReference type="NCBI Taxonomy" id="2606449"/>
    <lineage>
        <taxon>Bacteria</taxon>
        <taxon>Pseudomonadati</taxon>
        <taxon>Pseudomonadota</taxon>
        <taxon>Gammaproteobacteria</taxon>
        <taxon>Cellvibrionales</taxon>
        <taxon>Halieaceae</taxon>
        <taxon>Pseudohalioglobus</taxon>
    </lineage>
</organism>
<name>A0A5B0WSQ8_9GAMM</name>
<gene>
    <name evidence="1" type="ORF">F0M18_13635</name>
</gene>
<sequence>MKVQIQPSKLKLSCIHDMSPAAMADFITVLVQADPSAFRIRFQATIEAAIESSEGLVKAALIRSLDTCRLPIELKLALPALSNTSDEVVEATLHALSCAASLSPRCHSYGGEGLMHISSSGHDPESLELEPTFGNLMAALEALATSSCRPIELRLAALKTAHQLGHPTCIDLALDFLEASRYSDMYLEEVARSFVTWGEPALVDRLMDVLLPLDETWVGLALESLGSQLSSRHLLMIRRYLQQPQSVELNNAVRALSTCDLPQALEMLLWICGQGSERYGNTFYGALAALVARRHPLAVDFAERDLQEAGGSVPAFDAIEIFPQAMEREKLSRLVEREAEPRPGRADVGWRALQVAELAANPRLLDMAERCLGSECVLSREEAIRILASYACDTRVGALIDDFTSPTQSEQEGAPYSNLRYLQGLIAGLGTRKDERYVGAIWELMLLADAAMVTKAGVAAIANCSARTKHWYLRKLLPWCGRSGVSDHFMSGRDAQALAVELLTGEATMHQARQLILNGLESDDWSAFCAAVEAIDCQVSNGDILSALLEGVRREDPGSPAALKKLTEVGGYNVGAALIEMASQESDAHTALGILEAASQLVPIEHLLPATEELPIFSRAERGASFWCAD</sequence>
<protein>
    <submittedName>
        <fullName evidence="1">Uncharacterized protein</fullName>
    </submittedName>
</protein>
<accession>A0A5B0WSQ8</accession>
<evidence type="ECO:0000313" key="2">
    <source>
        <dbReference type="Proteomes" id="UP000323708"/>
    </source>
</evidence>
<reference evidence="1 2" key="1">
    <citation type="submission" date="2019-09" db="EMBL/GenBank/DDBJ databases">
        <authorList>
            <person name="Chen X.-Y."/>
        </authorList>
    </citation>
    <scope>NUCLEOTIDE SEQUENCE [LARGE SCALE GENOMIC DNA]</scope>
    <source>
        <strain evidence="1 2">NY5</strain>
    </source>
</reference>
<dbReference type="EMBL" id="VTUX01000006">
    <property type="protein sequence ID" value="KAA1190102.1"/>
    <property type="molecule type" value="Genomic_DNA"/>
</dbReference>
<comment type="caution">
    <text evidence="1">The sequence shown here is derived from an EMBL/GenBank/DDBJ whole genome shotgun (WGS) entry which is preliminary data.</text>
</comment>
<keyword evidence="2" id="KW-1185">Reference proteome</keyword>
<dbReference type="SUPFAM" id="SSF48371">
    <property type="entry name" value="ARM repeat"/>
    <property type="match status" value="1"/>
</dbReference>
<dbReference type="Proteomes" id="UP000323708">
    <property type="component" value="Unassembled WGS sequence"/>
</dbReference>
<dbReference type="AlphaFoldDB" id="A0A5B0WSQ8"/>
<dbReference type="RefSeq" id="WP_149612001.1">
    <property type="nucleotide sequence ID" value="NZ_VTUX01000006.1"/>
</dbReference>
<evidence type="ECO:0000313" key="1">
    <source>
        <dbReference type="EMBL" id="KAA1190102.1"/>
    </source>
</evidence>